<proteinExistence type="predicted"/>
<dbReference type="Pfam" id="PF18276">
    <property type="entry name" value="TcA_TcB_BD"/>
    <property type="match status" value="2"/>
</dbReference>
<gene>
    <name evidence="8" type="ORF">GEA64_18010</name>
</gene>
<protein>
    <submittedName>
        <fullName evidence="8">Toxin</fullName>
    </submittedName>
</protein>
<feature type="domain" description="Neuraminidase-like" evidence="4">
    <location>
        <begin position="1077"/>
        <end position="1233"/>
    </location>
</feature>
<dbReference type="InterPro" id="IPR046839">
    <property type="entry name" value="ABC_toxin_N"/>
</dbReference>
<feature type="domain" description="TcA receptor binding" evidence="5">
    <location>
        <begin position="1634"/>
        <end position="1762"/>
    </location>
</feature>
<dbReference type="InterPro" id="IPR040840">
    <property type="entry name" value="TcA_TcB_BD"/>
</dbReference>
<evidence type="ECO:0000313" key="8">
    <source>
        <dbReference type="EMBL" id="MQL49734.1"/>
    </source>
</evidence>
<feature type="domain" description="ABC toxin N-terminal" evidence="6">
    <location>
        <begin position="924"/>
        <end position="1045"/>
    </location>
</feature>
<accession>A0A7C9GLD0</accession>
<evidence type="ECO:0000256" key="1">
    <source>
        <dbReference type="ARBA" id="ARBA00023026"/>
    </source>
</evidence>
<reference evidence="8 9" key="1">
    <citation type="journal article" date="2019" name="Nature">
        <title>A new antibiotic selectively kills Gram-negative pathogens.</title>
        <authorList>
            <person name="Imai Y."/>
            <person name="Meyer K.J."/>
            <person name="Iinishi A."/>
            <person name="Favre-Godal Q."/>
            <person name="Green R."/>
            <person name="Manuse S."/>
            <person name="Caboni M."/>
            <person name="Mori M."/>
            <person name="Niles S."/>
            <person name="Ghiglieri M."/>
            <person name="Honrao C."/>
            <person name="Ma X."/>
            <person name="Guo J.J."/>
            <person name="Makriyannis A."/>
            <person name="Linares-Otoya L."/>
            <person name="Boehringer N."/>
            <person name="Wuisan Z.G."/>
            <person name="Kaur H."/>
            <person name="Wu R."/>
            <person name="Mateus A."/>
            <person name="Typas A."/>
            <person name="Savitski M.M."/>
            <person name="Espinoza J.L."/>
            <person name="O'Rourke A."/>
            <person name="Nelson K.E."/>
            <person name="Hiller S."/>
            <person name="Noinaj N."/>
            <person name="Schaeberle T.F."/>
            <person name="D'Onofrio A."/>
            <person name="Lewis K."/>
        </authorList>
    </citation>
    <scope>NUCLEOTIDE SEQUENCE [LARGE SCALE GENOMIC DNA]</scope>
    <source>
        <strain evidence="8 9">HGB 1456</strain>
    </source>
</reference>
<dbReference type="Pfam" id="PF21963">
    <property type="entry name" value="TcdA1_RBD_2"/>
    <property type="match status" value="1"/>
</dbReference>
<dbReference type="EMBL" id="WHZZ01000009">
    <property type="protein sequence ID" value="MQL49734.1"/>
    <property type="molecule type" value="Genomic_DNA"/>
</dbReference>
<evidence type="ECO:0000256" key="2">
    <source>
        <dbReference type="SAM" id="Coils"/>
    </source>
</evidence>
<dbReference type="Pfam" id="PF18518">
    <property type="entry name" value="TcA_RBD"/>
    <property type="match status" value="1"/>
</dbReference>
<comment type="caution">
    <text evidence="8">The sequence shown here is derived from an EMBL/GenBank/DDBJ whole genome shotgun (WGS) entry which is preliminary data.</text>
</comment>
<dbReference type="Pfam" id="PF20220">
    <property type="entry name" value="ABC_toxin_N"/>
    <property type="match status" value="1"/>
</dbReference>
<organism evidence="8 9">
    <name type="scientific">Photorhabdus khanii</name>
    <dbReference type="NCBI Taxonomy" id="1004150"/>
    <lineage>
        <taxon>Bacteria</taxon>
        <taxon>Pseudomonadati</taxon>
        <taxon>Pseudomonadota</taxon>
        <taxon>Gammaproteobacteria</taxon>
        <taxon>Enterobacterales</taxon>
        <taxon>Morganellaceae</taxon>
        <taxon>Photorhabdus</taxon>
    </lineage>
</organism>
<dbReference type="RefSeq" id="WP_152963621.1">
    <property type="nucleotide sequence ID" value="NZ_CAWOZU010000024.1"/>
</dbReference>
<dbReference type="InterPro" id="IPR041568">
    <property type="entry name" value="TcA_RBD"/>
</dbReference>
<feature type="domain" description="Tc toxin complex TcA C-terminal TcB-binding" evidence="3">
    <location>
        <begin position="2209"/>
        <end position="2340"/>
    </location>
</feature>
<evidence type="ECO:0000259" key="7">
    <source>
        <dbReference type="Pfam" id="PF21963"/>
    </source>
</evidence>
<feature type="domain" description="TcdA1 receptor binding" evidence="7">
    <location>
        <begin position="1488"/>
        <end position="1574"/>
    </location>
</feature>
<sequence>MNNSFSSTINTICQKLQLTCPAEIALYSFDTFREKTREMVNWGEAKRIYETAQAEQNKNLLHEKRIFAYVNPLLKSAVRLGTRQILAFTQGYSDLFGHRADSYAAPGSVASMFSPAAYLTELYREARNLHDSTSIYYLDKRRPDLASLMLSQKNMDEEISTLTLSNELCLAGIETKTGKSQDEVMDMLSTYRLSGETPYHHAYETVREIVHERDPGFRHLSQAPIVAKKIDPVTLLGISSHISPELYKLLIEEIPEKDEAKLDALYTTNFGDITTAQLMSPSYLARYYGVSPEEIAYVTTSLSHVGYSSDILIVPLVNNTGKMEVVRVTRTPSDNYAGQTNYIELYPQGNDNYLIKYNLSDSFGLDDFYLRYKDGASDWIEIAHNPHPGMAVNQEYESQAIIKRNDPGDILSIGLERWHGGSYHFAAANFKIDQYSPKAFLLKMNKVIRLLKATGLSFATLERIVDSVNNTKSITVEVLNKVYRVKFYIDRYGISEETAAILANINISQQAVGNQLSQFEQLFNNPPLNGIRYEISEDDTEHLANPDLNLKPDSIGDDQRKAVLKRAFQVNASELYQMLLITDRKKENGVIKNNLENLSDLYLVSLLAQVHNLTISELNTLLVICGYGDTNIYQIADDKLAEILEKLLWITQWLQAQKWTVTDLFLMTTTTYSTTLTPEISNLTATLSSTLHGKESLIGEDLKRAMAPCFTSALHLTSQEVAYDLLLWVDQIQPAQITVDGFWKEVQTAPTSPKVIAFAQVLAQLSLIYRRIGLSETELSLIVTQPLLLVKDKSVLDHDLLTMMALEGFHTWVNGLGQHASPTLTALKNNALTVADVAQAMNKEEPLLQMAANQVEQGLTTLTNWTQIDAILQWLQMSSVLAVSPLDLAEMMALKYGIDHNYAVWQAAAAALMADHAKQAQKKLDETFSRALCNYYINAVVDSAAGVRDRDGLYTYLLIDNQVSADVTTSRIAEAIAGIQLYVNRALNRDEGQLASDVSTRQFFTDWERYNKRYSTWAGVSELVYYPENYVDPTQRVGQTKMMDTLLQSINQSQLNADTVEDAFKTYLTSFEQVANLKVISAYHDNVNVDQGLTYFIGIDQAAPGTYYWRSVDHSKCENGKFAANAWGEWNKITCAVNPWKNIIRPVVYMSRLYLLWLEQQAKKSDDGKTTTYQYNLKLAHIRYDGSWNTPFTFDVTERVKNYTSNADAAESLGLYCTGYQGEDTLLVMFYSMQSSYNPYTDNNAPVTGLYIFADMSSDNMTNAQATNYWNNSYLQFDTTAVDPDHGNKKIITRRVNNRYAEDYEIPSSVTSNSSYSWGDHSLTMLYGGSVPNITFKSAAEDLKLSTNMALSIIHNGAAGGPGSRREQCNLMKHFGGVPGCKYILCDIAQDKAGNGEDITALFQRSTPGHDSGILVTSTTSTDHYYFFQTPSNQKYLSFKVGGGVQRYAQSDDWYDDFESYNYVAIGTEDYGWWFGGAYLSNAISIDTGIDSAKVKITVKAGGDDQIFTADNSTYVPQQPAPSFEEMIYQFNNLTIDCKNLNFTDNQAHIEIDFTATAQDGRFLGSETFIIPVTKKVLGTENVITLYSENNGVQYMQMGAYRTRLNTLFAQQLVSRANRGIDAVLSMETQNIQEPQLGAGTYVQLVLDKYDEAIHGTNKSFSIEYFDIFKGGDSFVIYQGELSETSQTVVKVFLSYFIEAYGNKNHLWVRAKYQKGTTDKILFDRTDEKDPHGWFLSNDHKTFSGLSSAQALRDGSEPMDFSGANALYFWELFYYTPMMMAHRLLQEQNFDAANRWFRYVWSPSGYIVDGKIAIYHWNVRPLEEDTSWNAQQLDSTDPDAVAQDDPMHYKVSTFMATLELLMARGDAAYRQLERDTLAEAKMWYIQALNLLGDESPVMLSTTWANPTLGNAASKTIQQARYQMLTQLRLNSTVKAPLLGTDNALTGLFLPQENSKLRGYWRTLAQRMFNLRHNLSIDGQPLSLPLYAKPADPKALLSAAVSASQGGADLPKAPLTIHRFPQMLEGARGLVNQLMQFGSSLLGYSERQDAEAMSQLLQTQASELILTSIRMQDNQLTELDSEKTALQVSLAGAQQRFDSYSQLYEENINAGEQRAMALRSESAVESQGAQISRMAGAGVDMAPNIFGLADGGMHYGAIAYAIADGIELSASAKMVDAEKVAQSEVYRRRRQEWKIQRDSAQAEIKQLNAQLESLSIRREAAEMQKEYLKTQQAQAQAQLTFLQSKFSNQALYSWLRGRLSSIYFQFYDLAVSRCLMAEQSYQWEINDDAIRFIKPGAWQGTYAGLLCGEALMQNLAQMEEAYLKWESRALEVERTVSLAKVYGSLGDKDRFNLAEQIPALLDKNEGTAGTKENGLVLANAILSASVKLSDLKLKTDYPDSIVGDNKIRRIKQISVSLPALVGPYQDIQAMLSYGGSTQLPKGCSALAVSHGTNDSGQFQLDFNDGKYLPFEGIVLDDDGTLNLRFPNATDKQKTILQTMSDIILHIRYTIR</sequence>
<dbReference type="Proteomes" id="UP000481739">
    <property type="component" value="Unassembled WGS sequence"/>
</dbReference>
<evidence type="ECO:0000259" key="6">
    <source>
        <dbReference type="Pfam" id="PF20220"/>
    </source>
</evidence>
<dbReference type="Pfam" id="PF03538">
    <property type="entry name" value="VRP1"/>
    <property type="match status" value="1"/>
</dbReference>
<evidence type="ECO:0000313" key="9">
    <source>
        <dbReference type="Proteomes" id="UP000481739"/>
    </source>
</evidence>
<keyword evidence="2" id="KW-0175">Coiled coil</keyword>
<dbReference type="InterPro" id="IPR041079">
    <property type="entry name" value="Neuraminidase-like"/>
</dbReference>
<evidence type="ECO:0000259" key="4">
    <source>
        <dbReference type="Pfam" id="PF18413"/>
    </source>
</evidence>
<dbReference type="Pfam" id="PF18413">
    <property type="entry name" value="Neuraminidase"/>
    <property type="match status" value="1"/>
</dbReference>
<feature type="coiled-coil region" evidence="2">
    <location>
        <begin position="2189"/>
        <end position="2237"/>
    </location>
</feature>
<keyword evidence="1" id="KW-0843">Virulence</keyword>
<dbReference type="InterPro" id="IPR018003">
    <property type="entry name" value="Insecticidal_toxin/plasmid_vir"/>
</dbReference>
<dbReference type="InterPro" id="IPR054141">
    <property type="entry name" value="TcdA1_RBD_2"/>
</dbReference>
<feature type="domain" description="Tc toxin complex TcA C-terminal TcB-binding" evidence="3">
    <location>
        <begin position="2441"/>
        <end position="2508"/>
    </location>
</feature>
<evidence type="ECO:0000259" key="5">
    <source>
        <dbReference type="Pfam" id="PF18518"/>
    </source>
</evidence>
<name>A0A7C9GLD0_9GAMM</name>
<evidence type="ECO:0000259" key="3">
    <source>
        <dbReference type="Pfam" id="PF18276"/>
    </source>
</evidence>